<reference evidence="2 4" key="1">
    <citation type="submission" date="2017-11" db="EMBL/GenBank/DDBJ databases">
        <title>The genome of Rhizophagus clarus HR1 reveals common genetic basis of auxotrophy among arbuscular mycorrhizal fungi.</title>
        <authorList>
            <person name="Kobayashi Y."/>
        </authorList>
    </citation>
    <scope>NUCLEOTIDE SEQUENCE [LARGE SCALE GENOMIC DNA]</scope>
    <source>
        <strain evidence="2 4">HR1</strain>
    </source>
</reference>
<comment type="caution">
    <text evidence="2">The sequence shown here is derived from an EMBL/GenBank/DDBJ whole genome shotgun (WGS) entry which is preliminary data.</text>
</comment>
<evidence type="ECO:0000313" key="3">
    <source>
        <dbReference type="EMBL" id="GES98326.1"/>
    </source>
</evidence>
<evidence type="ECO:0000313" key="4">
    <source>
        <dbReference type="Proteomes" id="UP000247702"/>
    </source>
</evidence>
<feature type="compositionally biased region" description="Low complexity" evidence="1">
    <location>
        <begin position="62"/>
        <end position="74"/>
    </location>
</feature>
<protein>
    <submittedName>
        <fullName evidence="2">Uncharacterized protein</fullName>
    </submittedName>
</protein>
<dbReference type="Proteomes" id="UP000615446">
    <property type="component" value="Unassembled WGS sequence"/>
</dbReference>
<dbReference type="EMBL" id="BLAL01000266">
    <property type="protein sequence ID" value="GES98326.1"/>
    <property type="molecule type" value="Genomic_DNA"/>
</dbReference>
<reference evidence="3" key="2">
    <citation type="submission" date="2019-10" db="EMBL/GenBank/DDBJ databases">
        <title>Conservation and host-specific expression of non-tandemly repeated heterogenous ribosome RNA gene in arbuscular mycorrhizal fungi.</title>
        <authorList>
            <person name="Maeda T."/>
            <person name="Kobayashi Y."/>
            <person name="Nakagawa T."/>
            <person name="Ezawa T."/>
            <person name="Yamaguchi K."/>
            <person name="Bino T."/>
            <person name="Nishimoto Y."/>
            <person name="Shigenobu S."/>
            <person name="Kawaguchi M."/>
        </authorList>
    </citation>
    <scope>NUCLEOTIDE SEQUENCE</scope>
    <source>
        <strain evidence="3">HR1</strain>
    </source>
</reference>
<dbReference type="Proteomes" id="UP000247702">
    <property type="component" value="Unassembled WGS sequence"/>
</dbReference>
<feature type="compositionally biased region" description="Polar residues" evidence="1">
    <location>
        <begin position="85"/>
        <end position="107"/>
    </location>
</feature>
<keyword evidence="4" id="KW-1185">Reference proteome</keyword>
<dbReference type="AlphaFoldDB" id="A0A2Z6RS57"/>
<feature type="region of interest" description="Disordered" evidence="1">
    <location>
        <begin position="1"/>
        <end position="113"/>
    </location>
</feature>
<evidence type="ECO:0000256" key="1">
    <source>
        <dbReference type="SAM" id="MobiDB-lite"/>
    </source>
</evidence>
<proteinExistence type="predicted"/>
<dbReference type="EMBL" id="BEXD01003402">
    <property type="protein sequence ID" value="GBC01075.1"/>
    <property type="molecule type" value="Genomic_DNA"/>
</dbReference>
<name>A0A2Z6RS57_9GLOM</name>
<sequence>MEEEETISDTSSRTLTLDTNQSIIKEKSKKPKEPKHQKICTDDTNDIAMMEKRNFSNDNSSNTPNQQPNKTQQKNLDDSIHAPSKKQNNTIIAPNNLHTGNTQNTSLVEKGKHPIDNTNQNTQMQENLDFSNFGGKKILHRFTP</sequence>
<gene>
    <name evidence="3" type="ORF">RCL2_002488100</name>
    <name evidence="2" type="ORF">RclHR1_04060003</name>
</gene>
<organism evidence="2 4">
    <name type="scientific">Rhizophagus clarus</name>
    <dbReference type="NCBI Taxonomy" id="94130"/>
    <lineage>
        <taxon>Eukaryota</taxon>
        <taxon>Fungi</taxon>
        <taxon>Fungi incertae sedis</taxon>
        <taxon>Mucoromycota</taxon>
        <taxon>Glomeromycotina</taxon>
        <taxon>Glomeromycetes</taxon>
        <taxon>Glomerales</taxon>
        <taxon>Glomeraceae</taxon>
        <taxon>Rhizophagus</taxon>
    </lineage>
</organism>
<feature type="compositionally biased region" description="Low complexity" evidence="1">
    <location>
        <begin position="8"/>
        <end position="23"/>
    </location>
</feature>
<evidence type="ECO:0000313" key="2">
    <source>
        <dbReference type="EMBL" id="GBC01075.1"/>
    </source>
</evidence>
<accession>A0A2Z6RS57</accession>